<evidence type="ECO:0000256" key="1">
    <source>
        <dbReference type="SAM" id="MobiDB-lite"/>
    </source>
</evidence>
<feature type="region of interest" description="Disordered" evidence="1">
    <location>
        <begin position="1"/>
        <end position="29"/>
    </location>
</feature>
<feature type="transmembrane region" description="Helical" evidence="2">
    <location>
        <begin position="147"/>
        <end position="167"/>
    </location>
</feature>
<proteinExistence type="predicted"/>
<feature type="transmembrane region" description="Helical" evidence="2">
    <location>
        <begin position="187"/>
        <end position="209"/>
    </location>
</feature>
<gene>
    <name evidence="3" type="ORF">DIATSA_LOCUS12286</name>
</gene>
<sequence>MPNTRRRRFSVQNDISGRDSSETQNSLKNSSSAIDLYNILSEEDTLTNVSYGTVTPKNLPTKMRDARLANRDIPHRRDKYPRQHRIKVRSPKRRLPVLDQNIQNTQEKNNDVEQRSVEISPIDWEQEVEVIIDHVTNLVAINEELPLMVDSLGIMLMSPLAVLAAWLSGRTLAGLMRQDSHAAPWPLASTFVLACMTLVSIITFILNFIRIIIISPFTSPLQGVRCSLEIIKKDGP</sequence>
<protein>
    <submittedName>
        <fullName evidence="3">Uncharacterized protein</fullName>
    </submittedName>
</protein>
<name>A0A9N9REC0_9NEOP</name>
<organism evidence="3 4">
    <name type="scientific">Diatraea saccharalis</name>
    <name type="common">sugarcane borer</name>
    <dbReference type="NCBI Taxonomy" id="40085"/>
    <lineage>
        <taxon>Eukaryota</taxon>
        <taxon>Metazoa</taxon>
        <taxon>Ecdysozoa</taxon>
        <taxon>Arthropoda</taxon>
        <taxon>Hexapoda</taxon>
        <taxon>Insecta</taxon>
        <taxon>Pterygota</taxon>
        <taxon>Neoptera</taxon>
        <taxon>Endopterygota</taxon>
        <taxon>Lepidoptera</taxon>
        <taxon>Glossata</taxon>
        <taxon>Ditrysia</taxon>
        <taxon>Pyraloidea</taxon>
        <taxon>Crambidae</taxon>
        <taxon>Crambinae</taxon>
        <taxon>Diatraea</taxon>
    </lineage>
</organism>
<dbReference type="Proteomes" id="UP001153714">
    <property type="component" value="Chromosome 7"/>
</dbReference>
<keyword evidence="2" id="KW-0472">Membrane</keyword>
<keyword evidence="2" id="KW-0812">Transmembrane</keyword>
<keyword evidence="4" id="KW-1185">Reference proteome</keyword>
<dbReference type="OrthoDB" id="264354at2759"/>
<evidence type="ECO:0000256" key="2">
    <source>
        <dbReference type="SAM" id="Phobius"/>
    </source>
</evidence>
<keyword evidence="2" id="KW-1133">Transmembrane helix</keyword>
<evidence type="ECO:0000313" key="3">
    <source>
        <dbReference type="EMBL" id="CAG9794953.1"/>
    </source>
</evidence>
<evidence type="ECO:0000313" key="4">
    <source>
        <dbReference type="Proteomes" id="UP001153714"/>
    </source>
</evidence>
<reference evidence="3" key="2">
    <citation type="submission" date="2022-10" db="EMBL/GenBank/DDBJ databases">
        <authorList>
            <consortium name="ENA_rothamsted_submissions"/>
            <consortium name="culmorum"/>
            <person name="King R."/>
        </authorList>
    </citation>
    <scope>NUCLEOTIDE SEQUENCE</scope>
</reference>
<dbReference type="EMBL" id="OU893338">
    <property type="protein sequence ID" value="CAG9794953.1"/>
    <property type="molecule type" value="Genomic_DNA"/>
</dbReference>
<reference evidence="3" key="1">
    <citation type="submission" date="2021-12" db="EMBL/GenBank/DDBJ databases">
        <authorList>
            <person name="King R."/>
        </authorList>
    </citation>
    <scope>NUCLEOTIDE SEQUENCE</scope>
</reference>
<accession>A0A9N9REC0</accession>
<dbReference type="AlphaFoldDB" id="A0A9N9REC0"/>